<dbReference type="UniPathway" id="UPA00035">
    <property type="reaction ID" value="UER00042"/>
</dbReference>
<dbReference type="InterPro" id="IPR001240">
    <property type="entry name" value="PRAI_dom"/>
</dbReference>
<comment type="similarity">
    <text evidence="9">Belongs to the TrpF family.</text>
</comment>
<evidence type="ECO:0000256" key="2">
    <source>
        <dbReference type="ARBA" id="ARBA00004664"/>
    </source>
</evidence>
<proteinExistence type="inferred from homology"/>
<protein>
    <recommendedName>
        <fullName evidence="4 9">N-(5'-phosphoribosyl)anthranilate isomerase</fullName>
        <shortName evidence="9">PRAI</shortName>
        <ecNumber evidence="3 9">5.3.1.24</ecNumber>
    </recommendedName>
</protein>
<dbReference type="EMBL" id="CP058214">
    <property type="protein sequence ID" value="QPC42567.1"/>
    <property type="molecule type" value="Genomic_DNA"/>
</dbReference>
<dbReference type="AlphaFoldDB" id="A0A7S8HBF1"/>
<dbReference type="RefSeq" id="WP_213163801.1">
    <property type="nucleotide sequence ID" value="NZ_CP058214.1"/>
</dbReference>
<dbReference type="Gene3D" id="3.20.20.70">
    <property type="entry name" value="Aldolase class I"/>
    <property type="match status" value="1"/>
</dbReference>
<evidence type="ECO:0000256" key="1">
    <source>
        <dbReference type="ARBA" id="ARBA00001164"/>
    </source>
</evidence>
<evidence type="ECO:0000313" key="12">
    <source>
        <dbReference type="Proteomes" id="UP000593594"/>
    </source>
</evidence>
<evidence type="ECO:0000256" key="5">
    <source>
        <dbReference type="ARBA" id="ARBA00022605"/>
    </source>
</evidence>
<keyword evidence="7 9" id="KW-0057">Aromatic amino acid biosynthesis</keyword>
<evidence type="ECO:0000259" key="10">
    <source>
        <dbReference type="Pfam" id="PF00697"/>
    </source>
</evidence>
<dbReference type="GO" id="GO:0000162">
    <property type="term" value="P:L-tryptophan biosynthetic process"/>
    <property type="evidence" value="ECO:0007669"/>
    <property type="project" value="UniProtKB-UniRule"/>
</dbReference>
<dbReference type="Pfam" id="PF00697">
    <property type="entry name" value="PRAI"/>
    <property type="match status" value="1"/>
</dbReference>
<evidence type="ECO:0000256" key="7">
    <source>
        <dbReference type="ARBA" id="ARBA00023141"/>
    </source>
</evidence>
<dbReference type="InterPro" id="IPR013785">
    <property type="entry name" value="Aldolase_TIM"/>
</dbReference>
<keyword evidence="8 9" id="KW-0413">Isomerase</keyword>
<dbReference type="InterPro" id="IPR044643">
    <property type="entry name" value="TrpF_fam"/>
</dbReference>
<dbReference type="EC" id="5.3.1.24" evidence="3 9"/>
<dbReference type="HAMAP" id="MF_00135">
    <property type="entry name" value="PRAI"/>
    <property type="match status" value="1"/>
</dbReference>
<dbReference type="InterPro" id="IPR011060">
    <property type="entry name" value="RibuloseP-bd_barrel"/>
</dbReference>
<evidence type="ECO:0000256" key="3">
    <source>
        <dbReference type="ARBA" id="ARBA00012572"/>
    </source>
</evidence>
<dbReference type="NCBIfam" id="NF002295">
    <property type="entry name" value="PRK01222.1-1"/>
    <property type="match status" value="1"/>
</dbReference>
<feature type="domain" description="N-(5'phosphoribosyl) anthranilate isomerase (PRAI)" evidence="10">
    <location>
        <begin position="5"/>
        <end position="211"/>
    </location>
</feature>
<keyword evidence="12" id="KW-1185">Reference proteome</keyword>
<evidence type="ECO:0000256" key="9">
    <source>
        <dbReference type="HAMAP-Rule" id="MF_00135"/>
    </source>
</evidence>
<comment type="pathway">
    <text evidence="2 9">Amino-acid biosynthesis; L-tryptophan biosynthesis; L-tryptophan from chorismate: step 3/5.</text>
</comment>
<keyword evidence="5 9" id="KW-0028">Amino-acid biosynthesis</keyword>
<comment type="catalytic activity">
    <reaction evidence="1 9">
        <text>N-(5-phospho-beta-D-ribosyl)anthranilate = 1-(2-carboxyphenylamino)-1-deoxy-D-ribulose 5-phosphate</text>
        <dbReference type="Rhea" id="RHEA:21540"/>
        <dbReference type="ChEBI" id="CHEBI:18277"/>
        <dbReference type="ChEBI" id="CHEBI:58613"/>
        <dbReference type="EC" id="5.3.1.24"/>
    </reaction>
</comment>
<reference evidence="11 12" key="1">
    <citation type="submission" date="2020-06" db="EMBL/GenBank/DDBJ databases">
        <title>Genome sequence of 2 isolates from Red Sea Mangroves.</title>
        <authorList>
            <person name="Sefrji F."/>
            <person name="Michoud G."/>
            <person name="Merlino G."/>
            <person name="Daffonchio D."/>
        </authorList>
    </citation>
    <scope>NUCLEOTIDE SEQUENCE [LARGE SCALE GENOMIC DNA]</scope>
    <source>
        <strain evidence="11 12">R1DC25</strain>
    </source>
</reference>
<name>A0A7S8HBF1_9HYPH</name>
<evidence type="ECO:0000313" key="11">
    <source>
        <dbReference type="EMBL" id="QPC42567.1"/>
    </source>
</evidence>
<dbReference type="KEGG" id="kmn:HW532_07520"/>
<dbReference type="Proteomes" id="UP000593594">
    <property type="component" value="Chromosome"/>
</dbReference>
<keyword evidence="6 9" id="KW-0822">Tryptophan biosynthesis</keyword>
<dbReference type="GO" id="GO:0004640">
    <property type="term" value="F:phosphoribosylanthranilate isomerase activity"/>
    <property type="evidence" value="ECO:0007669"/>
    <property type="project" value="UniProtKB-UniRule"/>
</dbReference>
<sequence length="217" mass="22671">MAVDIKICGLTSAAALDAALEAGADLVGLVFYPPSPRHVSLDTARELAARAKGRARIVALTVDADDATLREIVEAIRPDFIQAHGHESPERVREIAERFATPVIKAVKVRDAGDVRGAEAYGDAAALILYDAKAPENLAEALPGGNGITFDWHLMEADGAPRAGFMLSGGLTAENVARAIAVTGAPIVDVSSGVESAPGVKDARLIRKFIEAARAAR</sequence>
<dbReference type="PANTHER" id="PTHR42894">
    <property type="entry name" value="N-(5'-PHOSPHORIBOSYL)ANTHRANILATE ISOMERASE"/>
    <property type="match status" value="1"/>
</dbReference>
<evidence type="ECO:0000256" key="4">
    <source>
        <dbReference type="ARBA" id="ARBA00022272"/>
    </source>
</evidence>
<evidence type="ECO:0000256" key="8">
    <source>
        <dbReference type="ARBA" id="ARBA00023235"/>
    </source>
</evidence>
<evidence type="ECO:0000256" key="6">
    <source>
        <dbReference type="ARBA" id="ARBA00022822"/>
    </source>
</evidence>
<dbReference type="PANTHER" id="PTHR42894:SF1">
    <property type="entry name" value="N-(5'-PHOSPHORIBOSYL)ANTHRANILATE ISOMERASE"/>
    <property type="match status" value="1"/>
</dbReference>
<accession>A0A7S8HBF1</accession>
<organism evidence="11 12">
    <name type="scientific">Kaustia mangrovi</name>
    <dbReference type="NCBI Taxonomy" id="2593653"/>
    <lineage>
        <taxon>Bacteria</taxon>
        <taxon>Pseudomonadati</taxon>
        <taxon>Pseudomonadota</taxon>
        <taxon>Alphaproteobacteria</taxon>
        <taxon>Hyphomicrobiales</taxon>
        <taxon>Parvibaculaceae</taxon>
        <taxon>Kaustia</taxon>
    </lineage>
</organism>
<dbReference type="SUPFAM" id="SSF51366">
    <property type="entry name" value="Ribulose-phoshate binding barrel"/>
    <property type="match status" value="1"/>
</dbReference>
<dbReference type="CDD" id="cd00405">
    <property type="entry name" value="PRAI"/>
    <property type="match status" value="1"/>
</dbReference>
<gene>
    <name evidence="9" type="primary">trpF</name>
    <name evidence="11" type="ORF">HW532_07520</name>
</gene>